<dbReference type="GO" id="GO:0005634">
    <property type="term" value="C:nucleus"/>
    <property type="evidence" value="ECO:0007669"/>
    <property type="project" value="TreeGrafter"/>
</dbReference>
<dbReference type="GO" id="GO:0007088">
    <property type="term" value="P:regulation of mitotic nuclear division"/>
    <property type="evidence" value="ECO:0007669"/>
    <property type="project" value="InterPro"/>
</dbReference>
<dbReference type="CDD" id="cd09917">
    <property type="entry name" value="F-box_SF"/>
    <property type="match status" value="1"/>
</dbReference>
<comment type="caution">
    <text evidence="9">The sequence shown here is derived from an EMBL/GenBank/DDBJ whole genome shotgun (WGS) entry which is preliminary data.</text>
</comment>
<gene>
    <name evidence="9" type="ORF">C7M84_023168</name>
</gene>
<feature type="region of interest" description="Disordered" evidence="6">
    <location>
        <begin position="247"/>
        <end position="276"/>
    </location>
</feature>
<dbReference type="InterPro" id="IPR036047">
    <property type="entry name" value="F-box-like_dom_sf"/>
</dbReference>
<proteinExistence type="predicted"/>
<dbReference type="UniPathway" id="UPA00143"/>
<dbReference type="InterPro" id="IPR047147">
    <property type="entry name" value="FBX5_43"/>
</dbReference>
<dbReference type="CDD" id="cd20348">
    <property type="entry name" value="BRcat_RBR_EMI"/>
    <property type="match status" value="1"/>
</dbReference>
<sequence>MEAEESVVGVGSPFAWMKSNDNCPHTSNDSGYSSGIFVSPEAKNTSLKQVNVKPRVSTPHDGIKSTRSLESLLPPSVEIDIIPALDVNCLLSKADSSFNLCSPTSKCSPGSKSPYGKSRSFEDVSTVAKEPTAPSPRKASIEVKSRICSRTQALSGPILRHRRSQNVLVRLLQEADYIVEEILKYLPPRDLIRLSHVNRQLRQIILGHNISNARRLAYINSFKREREHQGKENFKLKRLNTEASLSGFLPLSPRKPLTNLQNRTQESPKKQPPSPIRTLSQRFMEEGRKLPQGEQLQKCVKCKAPAKVQKSSFRAVCSKATCGYDYCTRCLLQSHRKPQECPVLKARPRSSRGLISSKSCKRNLRRL</sequence>
<comment type="pathway">
    <text evidence="1">Protein modification; protein ubiquitination.</text>
</comment>
<dbReference type="Pfam" id="PF00646">
    <property type="entry name" value="F-box"/>
    <property type="match status" value="1"/>
</dbReference>
<dbReference type="OrthoDB" id="9984940at2759"/>
<evidence type="ECO:0000313" key="10">
    <source>
        <dbReference type="Proteomes" id="UP000283509"/>
    </source>
</evidence>
<dbReference type="PROSITE" id="PS51872">
    <property type="entry name" value="ZF_ZBR"/>
    <property type="match status" value="1"/>
</dbReference>
<evidence type="ECO:0000256" key="2">
    <source>
        <dbReference type="ARBA" id="ARBA00022723"/>
    </source>
</evidence>
<reference evidence="9 10" key="1">
    <citation type="submission" date="2018-04" db="EMBL/GenBank/DDBJ databases">
        <authorList>
            <person name="Zhang X."/>
            <person name="Yuan J."/>
            <person name="Li F."/>
            <person name="Xiang J."/>
        </authorList>
    </citation>
    <scope>NUCLEOTIDE SEQUENCE [LARGE SCALE GENOMIC DNA]</scope>
    <source>
        <tissue evidence="9">Muscle</tissue>
    </source>
</reference>
<dbReference type="GO" id="GO:0016567">
    <property type="term" value="P:protein ubiquitination"/>
    <property type="evidence" value="ECO:0007669"/>
    <property type="project" value="UniProtKB-UniPathway"/>
</dbReference>
<dbReference type="PANTHER" id="PTHR15493">
    <property type="entry name" value="F-BOX ONLY PROTEIN 5 AND 43"/>
    <property type="match status" value="1"/>
</dbReference>
<dbReference type="SMART" id="SM00256">
    <property type="entry name" value="FBOX"/>
    <property type="match status" value="1"/>
</dbReference>
<evidence type="ECO:0000256" key="4">
    <source>
        <dbReference type="ARBA" id="ARBA00022786"/>
    </source>
</evidence>
<evidence type="ECO:0000259" key="8">
    <source>
        <dbReference type="PROSITE" id="PS51872"/>
    </source>
</evidence>
<evidence type="ECO:0000313" key="9">
    <source>
        <dbReference type="EMBL" id="ROT83635.1"/>
    </source>
</evidence>
<name>A0A423U4K7_PENVA</name>
<feature type="domain" description="F-box" evidence="7">
    <location>
        <begin position="168"/>
        <end position="216"/>
    </location>
</feature>
<dbReference type="Gene3D" id="2.20.25.20">
    <property type="match status" value="1"/>
</dbReference>
<keyword evidence="10" id="KW-1185">Reference proteome</keyword>
<evidence type="ECO:0000256" key="1">
    <source>
        <dbReference type="ARBA" id="ARBA00004906"/>
    </source>
</evidence>
<dbReference type="GO" id="GO:0045835">
    <property type="term" value="P:negative regulation of meiotic nuclear division"/>
    <property type="evidence" value="ECO:0007669"/>
    <property type="project" value="InterPro"/>
</dbReference>
<dbReference type="STRING" id="6689.A0A423U4K7"/>
<feature type="domain" description="ZBR-type" evidence="8">
    <location>
        <begin position="295"/>
        <end position="344"/>
    </location>
</feature>
<protein>
    <recommendedName>
        <fullName evidence="11">F-box only protein 43</fullName>
    </recommendedName>
</protein>
<dbReference type="PANTHER" id="PTHR15493:SF9">
    <property type="entry name" value="GH14043P"/>
    <property type="match status" value="1"/>
</dbReference>
<dbReference type="Proteomes" id="UP000283509">
    <property type="component" value="Unassembled WGS sequence"/>
</dbReference>
<reference evidence="9 10" key="2">
    <citation type="submission" date="2019-01" db="EMBL/GenBank/DDBJ databases">
        <title>The decoding of complex shrimp genome reveals the adaptation for benthos swimmer, frequently molting mechanism and breeding impact on genome.</title>
        <authorList>
            <person name="Sun Y."/>
            <person name="Gao Y."/>
            <person name="Yu Y."/>
        </authorList>
    </citation>
    <scope>NUCLEOTIDE SEQUENCE [LARGE SCALE GENOMIC DNA]</scope>
    <source>
        <tissue evidence="9">Muscle</tissue>
    </source>
</reference>
<feature type="region of interest" description="Disordered" evidence="6">
    <location>
        <begin position="103"/>
        <end position="139"/>
    </location>
</feature>
<dbReference type="SUPFAM" id="SSF81383">
    <property type="entry name" value="F-box domain"/>
    <property type="match status" value="1"/>
</dbReference>
<dbReference type="InterPro" id="IPR044064">
    <property type="entry name" value="ZF_ZBR"/>
</dbReference>
<accession>A0A423U4K7</accession>
<keyword evidence="4" id="KW-0833">Ubl conjugation pathway</keyword>
<evidence type="ECO:0000259" key="7">
    <source>
        <dbReference type="PROSITE" id="PS50181"/>
    </source>
</evidence>
<dbReference type="InterPro" id="IPR001810">
    <property type="entry name" value="F-box_dom"/>
</dbReference>
<evidence type="ECO:0000256" key="3">
    <source>
        <dbReference type="ARBA" id="ARBA00022771"/>
    </source>
</evidence>
<dbReference type="AlphaFoldDB" id="A0A423U4K7"/>
<keyword evidence="5" id="KW-0862">Zinc</keyword>
<dbReference type="PROSITE" id="PS50181">
    <property type="entry name" value="FBOX"/>
    <property type="match status" value="1"/>
</dbReference>
<organism evidence="9 10">
    <name type="scientific">Penaeus vannamei</name>
    <name type="common">Whiteleg shrimp</name>
    <name type="synonym">Litopenaeus vannamei</name>
    <dbReference type="NCBI Taxonomy" id="6689"/>
    <lineage>
        <taxon>Eukaryota</taxon>
        <taxon>Metazoa</taxon>
        <taxon>Ecdysozoa</taxon>
        <taxon>Arthropoda</taxon>
        <taxon>Crustacea</taxon>
        <taxon>Multicrustacea</taxon>
        <taxon>Malacostraca</taxon>
        <taxon>Eumalacostraca</taxon>
        <taxon>Eucarida</taxon>
        <taxon>Decapoda</taxon>
        <taxon>Dendrobranchiata</taxon>
        <taxon>Penaeoidea</taxon>
        <taxon>Penaeidae</taxon>
        <taxon>Penaeus</taxon>
    </lineage>
</organism>
<keyword evidence="2" id="KW-0479">Metal-binding</keyword>
<dbReference type="EMBL" id="QCYY01000659">
    <property type="protein sequence ID" value="ROT83635.1"/>
    <property type="molecule type" value="Genomic_DNA"/>
</dbReference>
<evidence type="ECO:0000256" key="6">
    <source>
        <dbReference type="SAM" id="MobiDB-lite"/>
    </source>
</evidence>
<evidence type="ECO:0008006" key="11">
    <source>
        <dbReference type="Google" id="ProtNLM"/>
    </source>
</evidence>
<keyword evidence="3" id="KW-0863">Zinc-finger</keyword>
<evidence type="ECO:0000256" key="5">
    <source>
        <dbReference type="ARBA" id="ARBA00022833"/>
    </source>
</evidence>
<dbReference type="GO" id="GO:0008270">
    <property type="term" value="F:zinc ion binding"/>
    <property type="evidence" value="ECO:0007669"/>
    <property type="project" value="UniProtKB-KW"/>
</dbReference>